<dbReference type="OrthoDB" id="199953at2"/>
<protein>
    <submittedName>
        <fullName evidence="5">4-hydroxy-tetrahydrodipicolinate synthase</fullName>
    </submittedName>
</protein>
<dbReference type="GO" id="GO:0005829">
    <property type="term" value="C:cytosol"/>
    <property type="evidence" value="ECO:0007669"/>
    <property type="project" value="TreeGrafter"/>
</dbReference>
<comment type="caution">
    <text evidence="5">The sequence shown here is derived from an EMBL/GenBank/DDBJ whole genome shotgun (WGS) entry which is preliminary data.</text>
</comment>
<name>A0A4R3YRL6_9GAMM</name>
<dbReference type="CDD" id="cd00408">
    <property type="entry name" value="DHDPS-like"/>
    <property type="match status" value="1"/>
</dbReference>
<dbReference type="SUPFAM" id="SSF51569">
    <property type="entry name" value="Aldolase"/>
    <property type="match status" value="1"/>
</dbReference>
<gene>
    <name evidence="5" type="ORF">EDC52_105218</name>
</gene>
<evidence type="ECO:0000313" key="5">
    <source>
        <dbReference type="EMBL" id="TCV95615.1"/>
    </source>
</evidence>
<dbReference type="PRINTS" id="PR00146">
    <property type="entry name" value="DHPICSNTHASE"/>
</dbReference>
<dbReference type="InterPro" id="IPR002220">
    <property type="entry name" value="DapA-like"/>
</dbReference>
<evidence type="ECO:0000256" key="1">
    <source>
        <dbReference type="ARBA" id="ARBA00007592"/>
    </source>
</evidence>
<dbReference type="Pfam" id="PF00701">
    <property type="entry name" value="DHDPS"/>
    <property type="match status" value="1"/>
</dbReference>
<sequence>MLKGNVPILATAFDLQGNVDLESIRKLVHFLLEQGIDGLALFGNASEGYALTGQEKAAIFRAVKEISGSLPLVAAAGGASSRVAIEDIRQISAWGANVAMVNPPSVVKPGPDEIYRFFDDISVACDIDIMIQDAPLMTGVNMPVPTLVKLCQAFDNIKYIKVEQPPTTLKITQLKQALGDSIGLFGGLNGGFLFEELSRGIIGTMPACEFPDVINAVLSAWPEDSEKARSLFYRYLPFLRYGVQPGLGVAIHKEVLHQAGIFATAVVRMPAKTLDDVTRRELRGITDALPLAILGRKSEFA</sequence>
<evidence type="ECO:0000256" key="3">
    <source>
        <dbReference type="PIRNR" id="PIRNR001365"/>
    </source>
</evidence>
<dbReference type="InterPro" id="IPR013785">
    <property type="entry name" value="Aldolase_TIM"/>
</dbReference>
<dbReference type="PANTHER" id="PTHR12128:SF66">
    <property type="entry name" value="4-HYDROXY-2-OXOGLUTARATE ALDOLASE, MITOCHONDRIAL"/>
    <property type="match status" value="1"/>
</dbReference>
<comment type="similarity">
    <text evidence="1 3">Belongs to the DapA family.</text>
</comment>
<reference evidence="5 6" key="1">
    <citation type="submission" date="2019-03" db="EMBL/GenBank/DDBJ databases">
        <title>Genomic Encyclopedia of Type Strains, Phase IV (KMG-IV): sequencing the most valuable type-strain genomes for metagenomic binning, comparative biology and taxonomic classification.</title>
        <authorList>
            <person name="Goeker M."/>
        </authorList>
    </citation>
    <scope>NUCLEOTIDE SEQUENCE [LARGE SCALE GENOMIC DNA]</scope>
    <source>
        <strain evidence="5 6">DSM 19580</strain>
    </source>
</reference>
<evidence type="ECO:0000313" key="6">
    <source>
        <dbReference type="Proteomes" id="UP000295719"/>
    </source>
</evidence>
<keyword evidence="2 3" id="KW-0456">Lyase</keyword>
<keyword evidence="6" id="KW-1185">Reference proteome</keyword>
<dbReference type="PANTHER" id="PTHR12128">
    <property type="entry name" value="DIHYDRODIPICOLINATE SYNTHASE"/>
    <property type="match status" value="1"/>
</dbReference>
<proteinExistence type="inferred from homology"/>
<dbReference type="EMBL" id="SMCR01000005">
    <property type="protein sequence ID" value="TCV95615.1"/>
    <property type="molecule type" value="Genomic_DNA"/>
</dbReference>
<evidence type="ECO:0000256" key="2">
    <source>
        <dbReference type="ARBA" id="ARBA00023239"/>
    </source>
</evidence>
<feature type="binding site" evidence="4">
    <location>
        <position position="205"/>
    </location>
    <ligand>
        <name>pyruvate</name>
        <dbReference type="ChEBI" id="CHEBI:15361"/>
    </ligand>
</feature>
<dbReference type="PIRSF" id="PIRSF001365">
    <property type="entry name" value="DHDPS"/>
    <property type="match status" value="1"/>
</dbReference>
<organism evidence="5 6">
    <name type="scientific">Biostraticola tofi</name>
    <dbReference type="NCBI Taxonomy" id="466109"/>
    <lineage>
        <taxon>Bacteria</taxon>
        <taxon>Pseudomonadati</taxon>
        <taxon>Pseudomonadota</taxon>
        <taxon>Gammaproteobacteria</taxon>
        <taxon>Enterobacterales</taxon>
        <taxon>Bruguierivoracaceae</taxon>
        <taxon>Biostraticola</taxon>
    </lineage>
</organism>
<dbReference type="GO" id="GO:0008840">
    <property type="term" value="F:4-hydroxy-tetrahydrodipicolinate synthase activity"/>
    <property type="evidence" value="ECO:0007669"/>
    <property type="project" value="TreeGrafter"/>
</dbReference>
<accession>A0A4R3YRL6</accession>
<dbReference type="SMART" id="SM01130">
    <property type="entry name" value="DHDPS"/>
    <property type="match status" value="1"/>
</dbReference>
<dbReference type="AlphaFoldDB" id="A0A4R3YRL6"/>
<dbReference type="Gene3D" id="3.20.20.70">
    <property type="entry name" value="Aldolase class I"/>
    <property type="match status" value="1"/>
</dbReference>
<evidence type="ECO:0000256" key="4">
    <source>
        <dbReference type="PIRSR" id="PIRSR001365-2"/>
    </source>
</evidence>
<dbReference type="Proteomes" id="UP000295719">
    <property type="component" value="Unassembled WGS sequence"/>
</dbReference>